<comment type="similarity">
    <text evidence="7">Belongs to the binding-protein-dependent transport system permease family.</text>
</comment>
<organism evidence="9 10">
    <name type="scientific">Anaerococcus tetradius</name>
    <dbReference type="NCBI Taxonomy" id="33036"/>
    <lineage>
        <taxon>Bacteria</taxon>
        <taxon>Bacillati</taxon>
        <taxon>Bacillota</taxon>
        <taxon>Tissierellia</taxon>
        <taxon>Tissierellales</taxon>
        <taxon>Peptoniphilaceae</taxon>
        <taxon>Anaerococcus</taxon>
    </lineage>
</organism>
<dbReference type="Gene3D" id="1.10.3720.10">
    <property type="entry name" value="MetI-like"/>
    <property type="match status" value="1"/>
</dbReference>
<evidence type="ECO:0000256" key="3">
    <source>
        <dbReference type="ARBA" id="ARBA00022475"/>
    </source>
</evidence>
<dbReference type="EMBL" id="LRPM01000105">
    <property type="protein sequence ID" value="KWZ75791.1"/>
    <property type="molecule type" value="Genomic_DNA"/>
</dbReference>
<evidence type="ECO:0000313" key="10">
    <source>
        <dbReference type="Proteomes" id="UP000070383"/>
    </source>
</evidence>
<keyword evidence="5 7" id="KW-1133">Transmembrane helix</keyword>
<dbReference type="PROSITE" id="PS50928">
    <property type="entry name" value="ABC_TM1"/>
    <property type="match status" value="1"/>
</dbReference>
<sequence>MKVKSKIFVFLIFFIFWQILSLLVDKAFLPSPLATLDGLITAIEKGLILKHALISLMRIVLSLLISLLFALAIGIPIGYKEEVYQLLYPLVSSLYPIPKVVFLPVLVLFFGLGNLSKIVLISSIIFFQLLLVIIDSVRNLPRDLYISMYSLSQSFKDILINLILPYIIPDILTALRICIGTAISVLFFSETFASFDGLGYFILDTMGRREYEQMYGGIIVMSLLGLILYKLVLLIEKNTCHWKSQKSV</sequence>
<keyword evidence="6 7" id="KW-0472">Membrane</keyword>
<dbReference type="PATRIC" id="fig|33036.3.peg.1934"/>
<reference evidence="10" key="1">
    <citation type="submission" date="2016-01" db="EMBL/GenBank/DDBJ databases">
        <authorList>
            <person name="Mitreva M."/>
            <person name="Pepin K.H."/>
            <person name="Mihindukulasuriya K.A."/>
            <person name="Fulton R."/>
            <person name="Fronick C."/>
            <person name="O'Laughlin M."/>
            <person name="Miner T."/>
            <person name="Herter B."/>
            <person name="Rosa B.A."/>
            <person name="Cordes M."/>
            <person name="Tomlinson C."/>
            <person name="Wollam A."/>
            <person name="Palsikar V.B."/>
            <person name="Mardis E.R."/>
            <person name="Wilson R.K."/>
        </authorList>
    </citation>
    <scope>NUCLEOTIDE SEQUENCE [LARGE SCALE GENOMIC DNA]</scope>
    <source>
        <strain evidence="10">MJR8151</strain>
    </source>
</reference>
<keyword evidence="2 7" id="KW-0813">Transport</keyword>
<evidence type="ECO:0000259" key="8">
    <source>
        <dbReference type="PROSITE" id="PS50928"/>
    </source>
</evidence>
<evidence type="ECO:0000256" key="7">
    <source>
        <dbReference type="RuleBase" id="RU363032"/>
    </source>
</evidence>
<evidence type="ECO:0000313" key="9">
    <source>
        <dbReference type="EMBL" id="KWZ75791.1"/>
    </source>
</evidence>
<dbReference type="Proteomes" id="UP000070383">
    <property type="component" value="Unassembled WGS sequence"/>
</dbReference>
<dbReference type="InterPro" id="IPR000515">
    <property type="entry name" value="MetI-like"/>
</dbReference>
<gene>
    <name evidence="9" type="ORF">HMPREF3200_01957</name>
</gene>
<dbReference type="STRING" id="33036.HMPREF3200_01957"/>
<dbReference type="GO" id="GO:0055085">
    <property type="term" value="P:transmembrane transport"/>
    <property type="evidence" value="ECO:0007669"/>
    <property type="project" value="InterPro"/>
</dbReference>
<dbReference type="PANTHER" id="PTHR30151:SF0">
    <property type="entry name" value="ABC TRANSPORTER PERMEASE PROTEIN MJ0413-RELATED"/>
    <property type="match status" value="1"/>
</dbReference>
<feature type="transmembrane region" description="Helical" evidence="7">
    <location>
        <begin position="158"/>
        <end position="177"/>
    </location>
</feature>
<keyword evidence="10" id="KW-1185">Reference proteome</keyword>
<name>A0A133K8D2_9FIRM</name>
<feature type="transmembrane region" description="Helical" evidence="7">
    <location>
        <begin position="118"/>
        <end position="137"/>
    </location>
</feature>
<comment type="subcellular location">
    <subcellularLocation>
        <location evidence="1 7">Cell membrane</location>
        <topology evidence="1 7">Multi-pass membrane protein</topology>
    </subcellularLocation>
</comment>
<protein>
    <submittedName>
        <fullName evidence="9">ABC transporter, permease protein</fullName>
    </submittedName>
</protein>
<keyword evidence="4 7" id="KW-0812">Transmembrane</keyword>
<comment type="caution">
    <text evidence="9">The sequence shown here is derived from an EMBL/GenBank/DDBJ whole genome shotgun (WGS) entry which is preliminary data.</text>
</comment>
<evidence type="ECO:0000256" key="4">
    <source>
        <dbReference type="ARBA" id="ARBA00022692"/>
    </source>
</evidence>
<keyword evidence="3" id="KW-1003">Cell membrane</keyword>
<dbReference type="Pfam" id="PF00528">
    <property type="entry name" value="BPD_transp_1"/>
    <property type="match status" value="1"/>
</dbReference>
<evidence type="ECO:0000256" key="6">
    <source>
        <dbReference type="ARBA" id="ARBA00023136"/>
    </source>
</evidence>
<feature type="transmembrane region" description="Helical" evidence="7">
    <location>
        <begin position="59"/>
        <end position="79"/>
    </location>
</feature>
<dbReference type="OrthoDB" id="9804353at2"/>
<evidence type="ECO:0000256" key="5">
    <source>
        <dbReference type="ARBA" id="ARBA00022989"/>
    </source>
</evidence>
<feature type="transmembrane region" description="Helical" evidence="7">
    <location>
        <begin position="215"/>
        <end position="235"/>
    </location>
</feature>
<proteinExistence type="inferred from homology"/>
<feature type="transmembrane region" description="Helical" evidence="7">
    <location>
        <begin position="86"/>
        <end position="112"/>
    </location>
</feature>
<dbReference type="GO" id="GO:0005886">
    <property type="term" value="C:plasma membrane"/>
    <property type="evidence" value="ECO:0007669"/>
    <property type="project" value="UniProtKB-SubCell"/>
</dbReference>
<feature type="domain" description="ABC transmembrane type-1" evidence="8">
    <location>
        <begin position="48"/>
        <end position="236"/>
    </location>
</feature>
<dbReference type="PANTHER" id="PTHR30151">
    <property type="entry name" value="ALKANE SULFONATE ABC TRANSPORTER-RELATED, MEMBRANE SUBUNIT"/>
    <property type="match status" value="1"/>
</dbReference>
<evidence type="ECO:0000256" key="1">
    <source>
        <dbReference type="ARBA" id="ARBA00004651"/>
    </source>
</evidence>
<feature type="transmembrane region" description="Helical" evidence="7">
    <location>
        <begin position="7"/>
        <end position="24"/>
    </location>
</feature>
<dbReference type="RefSeq" id="WP_004836491.1">
    <property type="nucleotide sequence ID" value="NZ_CAMXZL010000006.1"/>
</dbReference>
<dbReference type="InterPro" id="IPR035906">
    <property type="entry name" value="MetI-like_sf"/>
</dbReference>
<accession>A0A133K8D2</accession>
<dbReference type="SUPFAM" id="SSF161098">
    <property type="entry name" value="MetI-like"/>
    <property type="match status" value="1"/>
</dbReference>
<evidence type="ECO:0000256" key="2">
    <source>
        <dbReference type="ARBA" id="ARBA00022448"/>
    </source>
</evidence>
<dbReference type="AlphaFoldDB" id="A0A133K8D2"/>